<dbReference type="Gene3D" id="3.30.200.20">
    <property type="entry name" value="Phosphorylase Kinase, domain 1"/>
    <property type="match status" value="1"/>
</dbReference>
<comment type="catalytic activity">
    <reaction evidence="7">
        <text>L-threonyl-[protein] + ATP = O-phospho-L-threonyl-[protein] + ADP + H(+)</text>
        <dbReference type="Rhea" id="RHEA:46608"/>
        <dbReference type="Rhea" id="RHEA-COMP:11060"/>
        <dbReference type="Rhea" id="RHEA-COMP:11605"/>
        <dbReference type="ChEBI" id="CHEBI:15378"/>
        <dbReference type="ChEBI" id="CHEBI:30013"/>
        <dbReference type="ChEBI" id="CHEBI:30616"/>
        <dbReference type="ChEBI" id="CHEBI:61977"/>
        <dbReference type="ChEBI" id="CHEBI:456216"/>
        <dbReference type="EC" id="2.7.11.1"/>
    </reaction>
</comment>
<dbReference type="InterPro" id="IPR011009">
    <property type="entry name" value="Kinase-like_dom_sf"/>
</dbReference>
<evidence type="ECO:0000256" key="6">
    <source>
        <dbReference type="ARBA" id="ARBA00022840"/>
    </source>
</evidence>
<evidence type="ECO:0000256" key="5">
    <source>
        <dbReference type="ARBA" id="ARBA00022777"/>
    </source>
</evidence>
<dbReference type="PROSITE" id="PS50011">
    <property type="entry name" value="PROTEIN_KINASE_DOM"/>
    <property type="match status" value="1"/>
</dbReference>
<dbReference type="GO" id="GO:0004674">
    <property type="term" value="F:protein serine/threonine kinase activity"/>
    <property type="evidence" value="ECO:0007669"/>
    <property type="project" value="UniProtKB-KW"/>
</dbReference>
<evidence type="ECO:0000256" key="8">
    <source>
        <dbReference type="ARBA" id="ARBA00048679"/>
    </source>
</evidence>
<reference evidence="11" key="1">
    <citation type="journal article" date="2020" name="Stud. Mycol.">
        <title>101 Dothideomycetes genomes: a test case for predicting lifestyles and emergence of pathogens.</title>
        <authorList>
            <person name="Haridas S."/>
            <person name="Albert R."/>
            <person name="Binder M."/>
            <person name="Bloem J."/>
            <person name="Labutti K."/>
            <person name="Salamov A."/>
            <person name="Andreopoulos B."/>
            <person name="Baker S."/>
            <person name="Barry K."/>
            <person name="Bills G."/>
            <person name="Bluhm B."/>
            <person name="Cannon C."/>
            <person name="Castanera R."/>
            <person name="Culley D."/>
            <person name="Daum C."/>
            <person name="Ezra D."/>
            <person name="Gonzalez J."/>
            <person name="Henrissat B."/>
            <person name="Kuo A."/>
            <person name="Liang C."/>
            <person name="Lipzen A."/>
            <person name="Lutzoni F."/>
            <person name="Magnuson J."/>
            <person name="Mondo S."/>
            <person name="Nolan M."/>
            <person name="Ohm R."/>
            <person name="Pangilinan J."/>
            <person name="Park H.-J."/>
            <person name="Ramirez L."/>
            <person name="Alfaro M."/>
            <person name="Sun H."/>
            <person name="Tritt A."/>
            <person name="Yoshinaga Y."/>
            <person name="Zwiers L.-H."/>
            <person name="Turgeon B."/>
            <person name="Goodwin S."/>
            <person name="Spatafora J."/>
            <person name="Crous P."/>
            <person name="Grigoriev I."/>
        </authorList>
    </citation>
    <scope>NUCLEOTIDE SEQUENCE</scope>
    <source>
        <strain evidence="11">CBS 269.34</strain>
    </source>
</reference>
<keyword evidence="12" id="KW-1185">Reference proteome</keyword>
<evidence type="ECO:0000313" key="11">
    <source>
        <dbReference type="EMBL" id="KAF2501345.1"/>
    </source>
</evidence>
<proteinExistence type="predicted"/>
<keyword evidence="6 9" id="KW-0067">ATP-binding</keyword>
<dbReference type="OrthoDB" id="5979581at2759"/>
<keyword evidence="2" id="KW-0723">Serine/threonine-protein kinase</keyword>
<evidence type="ECO:0000256" key="9">
    <source>
        <dbReference type="PROSITE-ProRule" id="PRU10141"/>
    </source>
</evidence>
<keyword evidence="5 11" id="KW-0418">Kinase</keyword>
<dbReference type="PANTHER" id="PTHR47634">
    <property type="entry name" value="PROTEIN KINASE DOMAIN-CONTAINING PROTEIN-RELATED"/>
    <property type="match status" value="1"/>
</dbReference>
<sequence>MPSPPVTPPVELPPGRQSWRFKKTSACCEWVELYRPGGFHPVSLGDSFCAGKYRVIRKLGDGSFSTVWLAVSTSTPRYVALKIMVAKASTTDTELKILDHLEKAAPAHPNAQHVTVLLDIFQHQGPNGKHQCLVFEPMGATAASLVEELPENKPAMKGKRQRYPKWMAKQILLHALRGLAFLHEISVVHGDVQPGNLLFSIKDIKSLEEGELKQDEASTAIPVHRIDEKDDRWAPKILYLKQPLYDHVESGPNLHVKLSDLGAAFWLADPPSDTVTPIGLRAPELILHQPFGSGIDIWSFGCLVFEFLTGRSLFAVMMLSKEQEEQDDADDDHLTQLNDIIQPLPDSIMAAWPRASIWYGPNHEPLAPYGEGEPPHIHDSLEVLFAKNKPDEIGDEETAVVCSLVRQILQYDPAKRPSAVDLLKHPWFSE</sequence>
<dbReference type="InterPro" id="IPR000719">
    <property type="entry name" value="Prot_kinase_dom"/>
</dbReference>
<evidence type="ECO:0000256" key="2">
    <source>
        <dbReference type="ARBA" id="ARBA00022527"/>
    </source>
</evidence>
<keyword evidence="4 9" id="KW-0547">Nucleotide-binding</keyword>
<evidence type="ECO:0000259" key="10">
    <source>
        <dbReference type="PROSITE" id="PS50011"/>
    </source>
</evidence>
<name>A0A6A6R957_9PEZI</name>
<dbReference type="Pfam" id="PF00069">
    <property type="entry name" value="Pkinase"/>
    <property type="match status" value="2"/>
</dbReference>
<dbReference type="PROSITE" id="PS00107">
    <property type="entry name" value="PROTEIN_KINASE_ATP"/>
    <property type="match status" value="1"/>
</dbReference>
<dbReference type="GO" id="GO:0050684">
    <property type="term" value="P:regulation of mRNA processing"/>
    <property type="evidence" value="ECO:0007669"/>
    <property type="project" value="TreeGrafter"/>
</dbReference>
<dbReference type="InterPro" id="IPR051334">
    <property type="entry name" value="SRPK"/>
</dbReference>
<dbReference type="Proteomes" id="UP000799750">
    <property type="component" value="Unassembled WGS sequence"/>
</dbReference>
<gene>
    <name evidence="11" type="ORF">BU16DRAFT_569444</name>
</gene>
<evidence type="ECO:0000256" key="4">
    <source>
        <dbReference type="ARBA" id="ARBA00022741"/>
    </source>
</evidence>
<dbReference type="AlphaFoldDB" id="A0A6A6R957"/>
<dbReference type="EMBL" id="MU004182">
    <property type="protein sequence ID" value="KAF2501345.1"/>
    <property type="molecule type" value="Genomic_DNA"/>
</dbReference>
<accession>A0A6A6R957</accession>
<dbReference type="EC" id="2.7.11.1" evidence="1"/>
<comment type="catalytic activity">
    <reaction evidence="8">
        <text>L-seryl-[protein] + ATP = O-phospho-L-seryl-[protein] + ADP + H(+)</text>
        <dbReference type="Rhea" id="RHEA:17989"/>
        <dbReference type="Rhea" id="RHEA-COMP:9863"/>
        <dbReference type="Rhea" id="RHEA-COMP:11604"/>
        <dbReference type="ChEBI" id="CHEBI:15378"/>
        <dbReference type="ChEBI" id="CHEBI:29999"/>
        <dbReference type="ChEBI" id="CHEBI:30616"/>
        <dbReference type="ChEBI" id="CHEBI:83421"/>
        <dbReference type="ChEBI" id="CHEBI:456216"/>
        <dbReference type="EC" id="2.7.11.1"/>
    </reaction>
</comment>
<protein>
    <recommendedName>
        <fullName evidence="1">non-specific serine/threonine protein kinase</fullName>
        <ecNumber evidence="1">2.7.11.1</ecNumber>
    </recommendedName>
</protein>
<dbReference type="PANTHER" id="PTHR47634:SF9">
    <property type="entry name" value="PROTEIN KINASE DOMAIN-CONTAINING PROTEIN-RELATED"/>
    <property type="match status" value="1"/>
</dbReference>
<dbReference type="InterPro" id="IPR017441">
    <property type="entry name" value="Protein_kinase_ATP_BS"/>
</dbReference>
<evidence type="ECO:0000256" key="7">
    <source>
        <dbReference type="ARBA" id="ARBA00047899"/>
    </source>
</evidence>
<feature type="binding site" evidence="9">
    <location>
        <position position="87"/>
    </location>
    <ligand>
        <name>ATP</name>
        <dbReference type="ChEBI" id="CHEBI:30616"/>
    </ligand>
</feature>
<keyword evidence="3" id="KW-0808">Transferase</keyword>
<dbReference type="SUPFAM" id="SSF56112">
    <property type="entry name" value="Protein kinase-like (PK-like)"/>
    <property type="match status" value="1"/>
</dbReference>
<dbReference type="Gene3D" id="1.10.510.10">
    <property type="entry name" value="Transferase(Phosphotransferase) domain 1"/>
    <property type="match status" value="1"/>
</dbReference>
<dbReference type="GO" id="GO:0005524">
    <property type="term" value="F:ATP binding"/>
    <property type="evidence" value="ECO:0007669"/>
    <property type="project" value="UniProtKB-UniRule"/>
</dbReference>
<feature type="domain" description="Protein kinase" evidence="10">
    <location>
        <begin position="53"/>
        <end position="428"/>
    </location>
</feature>
<organism evidence="11 12">
    <name type="scientific">Lophium mytilinum</name>
    <dbReference type="NCBI Taxonomy" id="390894"/>
    <lineage>
        <taxon>Eukaryota</taxon>
        <taxon>Fungi</taxon>
        <taxon>Dikarya</taxon>
        <taxon>Ascomycota</taxon>
        <taxon>Pezizomycotina</taxon>
        <taxon>Dothideomycetes</taxon>
        <taxon>Pleosporomycetidae</taxon>
        <taxon>Mytilinidiales</taxon>
        <taxon>Mytilinidiaceae</taxon>
        <taxon>Lophium</taxon>
    </lineage>
</organism>
<dbReference type="GO" id="GO:0000245">
    <property type="term" value="P:spliceosomal complex assembly"/>
    <property type="evidence" value="ECO:0007669"/>
    <property type="project" value="TreeGrafter"/>
</dbReference>
<evidence type="ECO:0000256" key="1">
    <source>
        <dbReference type="ARBA" id="ARBA00012513"/>
    </source>
</evidence>
<evidence type="ECO:0000256" key="3">
    <source>
        <dbReference type="ARBA" id="ARBA00022679"/>
    </source>
</evidence>
<evidence type="ECO:0000313" key="12">
    <source>
        <dbReference type="Proteomes" id="UP000799750"/>
    </source>
</evidence>